<proteinExistence type="predicted"/>
<protein>
    <submittedName>
        <fullName evidence="1">Uncharacterized protein</fullName>
    </submittedName>
</protein>
<name>A0AAP0P5B0_9MAGN</name>
<accession>A0AAP0P5B0</accession>
<reference evidence="1 2" key="1">
    <citation type="submission" date="2024-01" db="EMBL/GenBank/DDBJ databases">
        <title>Genome assemblies of Stephania.</title>
        <authorList>
            <person name="Yang L."/>
        </authorList>
    </citation>
    <scope>NUCLEOTIDE SEQUENCE [LARGE SCALE GENOMIC DNA]</scope>
    <source>
        <strain evidence="1">YNDBR</strain>
        <tissue evidence="1">Leaf</tissue>
    </source>
</reference>
<sequence>MVNDRDQVTLKQRIGASVVVTLHVAQSYLKDVSVKYWYCGTKSASTTPNPFGIISSLKRNPKKHPKGATIATECSTAMESLKSHEEQRYMADAHL</sequence>
<comment type="caution">
    <text evidence="1">The sequence shown here is derived from an EMBL/GenBank/DDBJ whole genome shotgun (WGS) entry which is preliminary data.</text>
</comment>
<keyword evidence="2" id="KW-1185">Reference proteome</keyword>
<dbReference type="Proteomes" id="UP001420932">
    <property type="component" value="Unassembled WGS sequence"/>
</dbReference>
<dbReference type="AlphaFoldDB" id="A0AAP0P5B0"/>
<gene>
    <name evidence="1" type="ORF">Syun_017642</name>
</gene>
<organism evidence="1 2">
    <name type="scientific">Stephania yunnanensis</name>
    <dbReference type="NCBI Taxonomy" id="152371"/>
    <lineage>
        <taxon>Eukaryota</taxon>
        <taxon>Viridiplantae</taxon>
        <taxon>Streptophyta</taxon>
        <taxon>Embryophyta</taxon>
        <taxon>Tracheophyta</taxon>
        <taxon>Spermatophyta</taxon>
        <taxon>Magnoliopsida</taxon>
        <taxon>Ranunculales</taxon>
        <taxon>Menispermaceae</taxon>
        <taxon>Menispermoideae</taxon>
        <taxon>Cissampelideae</taxon>
        <taxon>Stephania</taxon>
    </lineage>
</organism>
<dbReference type="EMBL" id="JBBNAF010000007">
    <property type="protein sequence ID" value="KAK9128845.1"/>
    <property type="molecule type" value="Genomic_DNA"/>
</dbReference>
<evidence type="ECO:0000313" key="1">
    <source>
        <dbReference type="EMBL" id="KAK9128845.1"/>
    </source>
</evidence>
<evidence type="ECO:0000313" key="2">
    <source>
        <dbReference type="Proteomes" id="UP001420932"/>
    </source>
</evidence>